<dbReference type="InterPro" id="IPR017441">
    <property type="entry name" value="Protein_kinase_ATP_BS"/>
</dbReference>
<name>A0A0V1H5H0_9BILA</name>
<dbReference type="InterPro" id="IPR000719">
    <property type="entry name" value="Prot_kinase_dom"/>
</dbReference>
<accession>A0A0V1H5H0</accession>
<keyword evidence="5 10" id="KW-0547">Nucleotide-binding</keyword>
<evidence type="ECO:0000256" key="1">
    <source>
        <dbReference type="ARBA" id="ARBA00008874"/>
    </source>
</evidence>
<dbReference type="SUPFAM" id="SSF56112">
    <property type="entry name" value="Protein kinase-like (PK-like)"/>
    <property type="match status" value="1"/>
</dbReference>
<feature type="binding site" evidence="10">
    <location>
        <position position="92"/>
    </location>
    <ligand>
        <name>ATP</name>
        <dbReference type="ChEBI" id="CHEBI:30616"/>
    </ligand>
</feature>
<dbReference type="InterPro" id="IPR050629">
    <property type="entry name" value="STE20/SPS1-PAK"/>
</dbReference>
<feature type="domain" description="SARAH" evidence="12">
    <location>
        <begin position="437"/>
        <end position="484"/>
    </location>
</feature>
<dbReference type="CDD" id="cd06612">
    <property type="entry name" value="STKc_MST1_2"/>
    <property type="match status" value="1"/>
</dbReference>
<sequence>MQRKRNIQTYSKYSFSVALYSDLQTLNVTGFHPAECFSCQSSYDVLDFKLDPESLNKQPEEVFDILCKLGEGSYGSVYKAIHKSTGQCLAVKQVPVDTDLQEIIKEISIMQQCDSPYVVKYYGSYFKNSDLWIVMEYCGCGSVSDIMRLRKQTLNENEIAVILRDVLTGLQYLHSRRKIHRDVKAGNILLNTEGHAKLADFGVAGQLTDTMAKRNTVIGTPFWMAPEVIQEIGYDCKADIWSLGITALEMAEGKPPYADIHPMRAIFMIPTKPPPSFRNPDEWSAEFIDFVSVCLVKNPDDRPSADDLLQHVFICNAKSSSVLIEAVQESLHLQAENANQKALKLDQLYDSDSGTLVSTKNGTVSSVIDVSTLVPSVNGLHLNESTAALPNDSPVTNTLLINDGNGTLKNLSLKTAPSQPQQASNEKFVRPFVDGDFEFLKFIPLNELNQRLSVLDSEMDREIEELRRRYQTKRQPILDAMEQKKQRMTNF</sequence>
<comment type="caution">
    <text evidence="13">The sequence shown here is derived from an EMBL/GenBank/DDBJ whole genome shotgun (WGS) entry which is preliminary data.</text>
</comment>
<dbReference type="PANTHER" id="PTHR48012:SF10">
    <property type="entry name" value="FI20177P1"/>
    <property type="match status" value="1"/>
</dbReference>
<keyword evidence="7 10" id="KW-0067">ATP-binding</keyword>
<dbReference type="EC" id="2.7.11.1" evidence="2"/>
<evidence type="ECO:0000256" key="10">
    <source>
        <dbReference type="PROSITE-ProRule" id="PRU10141"/>
    </source>
</evidence>
<comment type="similarity">
    <text evidence="1">Belongs to the protein kinase superfamily. STE Ser/Thr protein kinase family. STE20 subfamily.</text>
</comment>
<evidence type="ECO:0000256" key="9">
    <source>
        <dbReference type="ARBA" id="ARBA00048679"/>
    </source>
</evidence>
<organism evidence="13 14">
    <name type="scientific">Trichinella zimbabwensis</name>
    <dbReference type="NCBI Taxonomy" id="268475"/>
    <lineage>
        <taxon>Eukaryota</taxon>
        <taxon>Metazoa</taxon>
        <taxon>Ecdysozoa</taxon>
        <taxon>Nematoda</taxon>
        <taxon>Enoplea</taxon>
        <taxon>Dorylaimia</taxon>
        <taxon>Trichinellida</taxon>
        <taxon>Trichinellidae</taxon>
        <taxon>Trichinella</taxon>
    </lineage>
</organism>
<reference evidence="13 14" key="1">
    <citation type="submission" date="2015-01" db="EMBL/GenBank/DDBJ databases">
        <title>Evolution of Trichinella species and genotypes.</title>
        <authorList>
            <person name="Korhonen P.K."/>
            <person name="Edoardo P."/>
            <person name="Giuseppe L.R."/>
            <person name="Gasser R.B."/>
        </authorList>
    </citation>
    <scope>NUCLEOTIDE SEQUENCE [LARGE SCALE GENOMIC DNA]</scope>
    <source>
        <strain evidence="13">ISS1029</strain>
    </source>
</reference>
<evidence type="ECO:0000313" key="14">
    <source>
        <dbReference type="Proteomes" id="UP000055024"/>
    </source>
</evidence>
<keyword evidence="3" id="KW-0723">Serine/threonine-protein kinase</keyword>
<dbReference type="GO" id="GO:0004674">
    <property type="term" value="F:protein serine/threonine kinase activity"/>
    <property type="evidence" value="ECO:0007669"/>
    <property type="project" value="UniProtKB-KW"/>
</dbReference>
<protein>
    <recommendedName>
        <fullName evidence="2">non-specific serine/threonine protein kinase</fullName>
        <ecNumber evidence="2">2.7.11.1</ecNumber>
    </recommendedName>
</protein>
<evidence type="ECO:0000256" key="8">
    <source>
        <dbReference type="ARBA" id="ARBA00047899"/>
    </source>
</evidence>
<dbReference type="FunFam" id="3.30.200.20:FF:000040">
    <property type="entry name" value="Dual specificity mitogen-activated protein kinase kinase"/>
    <property type="match status" value="1"/>
</dbReference>
<dbReference type="PROSITE" id="PS00107">
    <property type="entry name" value="PROTEIN_KINASE_ATP"/>
    <property type="match status" value="1"/>
</dbReference>
<dbReference type="PANTHER" id="PTHR48012">
    <property type="entry name" value="STERILE20-LIKE KINASE, ISOFORM B-RELATED"/>
    <property type="match status" value="1"/>
</dbReference>
<proteinExistence type="inferred from homology"/>
<comment type="catalytic activity">
    <reaction evidence="8">
        <text>L-threonyl-[protein] + ATP = O-phospho-L-threonyl-[protein] + ADP + H(+)</text>
        <dbReference type="Rhea" id="RHEA:46608"/>
        <dbReference type="Rhea" id="RHEA-COMP:11060"/>
        <dbReference type="Rhea" id="RHEA-COMP:11605"/>
        <dbReference type="ChEBI" id="CHEBI:15378"/>
        <dbReference type="ChEBI" id="CHEBI:30013"/>
        <dbReference type="ChEBI" id="CHEBI:30616"/>
        <dbReference type="ChEBI" id="CHEBI:61977"/>
        <dbReference type="ChEBI" id="CHEBI:456216"/>
        <dbReference type="EC" id="2.7.11.1"/>
    </reaction>
</comment>
<keyword evidence="6 13" id="KW-0418">Kinase</keyword>
<dbReference type="GO" id="GO:0005737">
    <property type="term" value="C:cytoplasm"/>
    <property type="evidence" value="ECO:0007669"/>
    <property type="project" value="TreeGrafter"/>
</dbReference>
<gene>
    <name evidence="13" type="primary">Stk4</name>
    <name evidence="13" type="ORF">T11_13375</name>
</gene>
<evidence type="ECO:0000256" key="4">
    <source>
        <dbReference type="ARBA" id="ARBA00022679"/>
    </source>
</evidence>
<evidence type="ECO:0000256" key="3">
    <source>
        <dbReference type="ARBA" id="ARBA00022527"/>
    </source>
</evidence>
<dbReference type="EMBL" id="JYDP01000132">
    <property type="protein sequence ID" value="KRZ05753.1"/>
    <property type="molecule type" value="Genomic_DNA"/>
</dbReference>
<keyword evidence="14" id="KW-1185">Reference proteome</keyword>
<evidence type="ECO:0000256" key="2">
    <source>
        <dbReference type="ARBA" id="ARBA00012513"/>
    </source>
</evidence>
<evidence type="ECO:0000259" key="12">
    <source>
        <dbReference type="PROSITE" id="PS50951"/>
    </source>
</evidence>
<evidence type="ECO:0000256" key="7">
    <source>
        <dbReference type="ARBA" id="ARBA00022840"/>
    </source>
</evidence>
<comment type="catalytic activity">
    <reaction evidence="9">
        <text>L-seryl-[protein] + ATP = O-phospho-L-seryl-[protein] + ADP + H(+)</text>
        <dbReference type="Rhea" id="RHEA:17989"/>
        <dbReference type="Rhea" id="RHEA-COMP:9863"/>
        <dbReference type="Rhea" id="RHEA-COMP:11604"/>
        <dbReference type="ChEBI" id="CHEBI:15378"/>
        <dbReference type="ChEBI" id="CHEBI:29999"/>
        <dbReference type="ChEBI" id="CHEBI:30616"/>
        <dbReference type="ChEBI" id="CHEBI:83421"/>
        <dbReference type="ChEBI" id="CHEBI:456216"/>
        <dbReference type="EC" id="2.7.11.1"/>
    </reaction>
</comment>
<dbReference type="SMART" id="SM00220">
    <property type="entry name" value="S_TKc"/>
    <property type="match status" value="1"/>
</dbReference>
<dbReference type="InterPro" id="IPR024205">
    <property type="entry name" value="Mst1_2_SARAH_domain"/>
</dbReference>
<dbReference type="Pfam" id="PF00069">
    <property type="entry name" value="Pkinase"/>
    <property type="match status" value="1"/>
</dbReference>
<dbReference type="Proteomes" id="UP000055024">
    <property type="component" value="Unassembled WGS sequence"/>
</dbReference>
<dbReference type="CDD" id="cd21889">
    <property type="entry name" value="SARAH_Hpo"/>
    <property type="match status" value="1"/>
</dbReference>
<dbReference type="InterPro" id="IPR011524">
    <property type="entry name" value="SARAH_dom"/>
</dbReference>
<evidence type="ECO:0000313" key="13">
    <source>
        <dbReference type="EMBL" id="KRZ05753.1"/>
    </source>
</evidence>
<keyword evidence="4" id="KW-0808">Transferase</keyword>
<dbReference type="AlphaFoldDB" id="A0A0V1H5H0"/>
<feature type="domain" description="Protein kinase" evidence="11">
    <location>
        <begin position="63"/>
        <end position="314"/>
    </location>
</feature>
<dbReference type="Gene3D" id="1.10.510.10">
    <property type="entry name" value="Transferase(Phosphotransferase) domain 1"/>
    <property type="match status" value="1"/>
</dbReference>
<evidence type="ECO:0000256" key="5">
    <source>
        <dbReference type="ARBA" id="ARBA00022741"/>
    </source>
</evidence>
<dbReference type="FunFam" id="1.10.510.10:FF:000075">
    <property type="entry name" value="Serine/threonine-protein kinase 3"/>
    <property type="match status" value="1"/>
</dbReference>
<evidence type="ECO:0000259" key="11">
    <source>
        <dbReference type="PROSITE" id="PS50011"/>
    </source>
</evidence>
<dbReference type="PROSITE" id="PS50951">
    <property type="entry name" value="SARAH"/>
    <property type="match status" value="1"/>
</dbReference>
<dbReference type="OrthoDB" id="8693905at2759"/>
<dbReference type="GO" id="GO:0005524">
    <property type="term" value="F:ATP binding"/>
    <property type="evidence" value="ECO:0007669"/>
    <property type="project" value="UniProtKB-UniRule"/>
</dbReference>
<dbReference type="GO" id="GO:0007165">
    <property type="term" value="P:signal transduction"/>
    <property type="evidence" value="ECO:0007669"/>
    <property type="project" value="InterPro"/>
</dbReference>
<evidence type="ECO:0000256" key="6">
    <source>
        <dbReference type="ARBA" id="ARBA00022777"/>
    </source>
</evidence>
<dbReference type="InterPro" id="IPR011009">
    <property type="entry name" value="Kinase-like_dom_sf"/>
</dbReference>
<dbReference type="PROSITE" id="PS50011">
    <property type="entry name" value="PROTEIN_KINASE_DOM"/>
    <property type="match status" value="1"/>
</dbReference>
<dbReference type="Pfam" id="PF11629">
    <property type="entry name" value="Mst1_SARAH"/>
    <property type="match status" value="1"/>
</dbReference>
<dbReference type="Gene3D" id="1.10.287.4270">
    <property type="match status" value="1"/>
</dbReference>